<evidence type="ECO:0000313" key="2">
    <source>
        <dbReference type="EMBL" id="QLG62822.1"/>
    </source>
</evidence>
<dbReference type="KEGG" id="halu:HUG12_14235"/>
<feature type="region of interest" description="Disordered" evidence="1">
    <location>
        <begin position="397"/>
        <end position="427"/>
    </location>
</feature>
<evidence type="ECO:0000313" key="3">
    <source>
        <dbReference type="Proteomes" id="UP000509626"/>
    </source>
</evidence>
<proteinExistence type="predicted"/>
<reference evidence="2 3" key="1">
    <citation type="submission" date="2020-06" db="EMBL/GenBank/DDBJ databases">
        <title>NJ-3-1, isolated from saline soil.</title>
        <authorList>
            <person name="Cui H.L."/>
            <person name="Shi X."/>
        </authorList>
    </citation>
    <scope>NUCLEOTIDE SEQUENCE [LARGE SCALE GENOMIC DNA]</scope>
    <source>
        <strain evidence="2 3">NJ-3-1</strain>
    </source>
</reference>
<name>A0A7D5QHK7_9EURY</name>
<dbReference type="GeneID" id="56038640"/>
<protein>
    <recommendedName>
        <fullName evidence="4">Phage portal protein</fullName>
    </recommendedName>
</protein>
<gene>
    <name evidence="2" type="ORF">HUG12_14235</name>
</gene>
<accession>A0A7D5QHK7</accession>
<sequence>MSQDDTDTRRFHRLRSAASTTRRLAGAWADAKTARLQAAVETPQSWVDGGGDASEDRWQDRRAKRKQLKEYHKVRRDGGIVATLLEARALMVFGPGGKFTSEDDEVADWLNDQLNDRDNLTYDIGLDTYFFGYALGEPIETTGGDFSHIELIEPWTTVPQRNRKGEIDQWEQEITEHGGKHTQTFDPDDIVHFKTMKASGRDRVGMSLLGRSMDEAEAYRDNQRAIKNAVQMQGFPKFHVKLGREGGAVIDDNELRRARPQFDNIHELTKWVTGQDVDIDVIEAESFEFEGITEHDLSKLAIAFMLPVELTQIGGGDGLGTGFPAKLRRQLFLLGARSHQRLLGDQLVQQVGRPLLEEYSPFDADTQIEYTFNDPITDVEELQTVTRAIGDDLTSNERRELFDFPPHDDDDIGESYDAPGESGGEDGNGLDFFSEHALADTDEDVWMQLYEEKLWTDETDQRLLAFSDAEVPQFVQERLREAILGGALFPDFDGVDDLMDLRMEFVETLTEDGWSIAELQDRILEIEPDLAEHEAERIARTETQAVVNDAREIGYRERDDFEDLRFRWAGPDDHRTTETCEAIKDQTPEEGLSLSELESLVEEVAREEGHDPRKWTPHIQCRHTYVRDV</sequence>
<evidence type="ECO:0000256" key="1">
    <source>
        <dbReference type="SAM" id="MobiDB-lite"/>
    </source>
</evidence>
<keyword evidence="3" id="KW-1185">Reference proteome</keyword>
<evidence type="ECO:0008006" key="4">
    <source>
        <dbReference type="Google" id="ProtNLM"/>
    </source>
</evidence>
<organism evidence="2 3">
    <name type="scientific">Halorarum salinum</name>
    <dbReference type="NCBI Taxonomy" id="2743089"/>
    <lineage>
        <taxon>Archaea</taxon>
        <taxon>Methanobacteriati</taxon>
        <taxon>Methanobacteriota</taxon>
        <taxon>Stenosarchaea group</taxon>
        <taxon>Halobacteria</taxon>
        <taxon>Halobacteriales</taxon>
        <taxon>Haloferacaceae</taxon>
        <taxon>Halorarum</taxon>
    </lineage>
</organism>
<feature type="compositionally biased region" description="Basic and acidic residues" evidence="1">
    <location>
        <begin position="397"/>
        <end position="407"/>
    </location>
</feature>
<dbReference type="OrthoDB" id="289943at2157"/>
<dbReference type="AlphaFoldDB" id="A0A7D5QHK7"/>
<dbReference type="RefSeq" id="WP_179269407.1">
    <property type="nucleotide sequence ID" value="NZ_CP058579.1"/>
</dbReference>
<dbReference type="EMBL" id="CP058579">
    <property type="protein sequence ID" value="QLG62822.1"/>
    <property type="molecule type" value="Genomic_DNA"/>
</dbReference>
<dbReference type="Proteomes" id="UP000509626">
    <property type="component" value="Chromosome"/>
</dbReference>